<dbReference type="Proteomes" id="UP000077173">
    <property type="component" value="Unassembled WGS sequence"/>
</dbReference>
<proteinExistence type="predicted"/>
<feature type="chain" id="PRO_5008055752" evidence="1">
    <location>
        <begin position="29"/>
        <end position="124"/>
    </location>
</feature>
<organism evidence="2 3">
    <name type="scientific">Bradyrhizobium neotropicale</name>
    <dbReference type="NCBI Taxonomy" id="1497615"/>
    <lineage>
        <taxon>Bacteria</taxon>
        <taxon>Pseudomonadati</taxon>
        <taxon>Pseudomonadota</taxon>
        <taxon>Alphaproteobacteria</taxon>
        <taxon>Hyphomicrobiales</taxon>
        <taxon>Nitrobacteraceae</taxon>
        <taxon>Bradyrhizobium</taxon>
    </lineage>
</organism>
<dbReference type="AlphaFoldDB" id="A0A176ZD28"/>
<sequence length="124" mass="13573">MEAGMLNIRTLCPAIAAALLVATPQAFGLGSQVGHDDPWNSEHIDRLPPNVRSAVTRMCGGSPRAAHYFATYLDHSRIIRLHFEHLHCDNGGGFCNSAGCLHQEYVGTGSQYRLIKSYYGRGDD</sequence>
<name>A0A176ZD28_9BRAD</name>
<evidence type="ECO:0000313" key="2">
    <source>
        <dbReference type="EMBL" id="OAF17835.1"/>
    </source>
</evidence>
<gene>
    <name evidence="2" type="ORF">AXW67_06865</name>
</gene>
<keyword evidence="3" id="KW-1185">Reference proteome</keyword>
<evidence type="ECO:0000256" key="1">
    <source>
        <dbReference type="SAM" id="SignalP"/>
    </source>
</evidence>
<feature type="signal peptide" evidence="1">
    <location>
        <begin position="1"/>
        <end position="28"/>
    </location>
</feature>
<evidence type="ECO:0000313" key="3">
    <source>
        <dbReference type="Proteomes" id="UP000077173"/>
    </source>
</evidence>
<reference evidence="2 3" key="1">
    <citation type="submission" date="2016-02" db="EMBL/GenBank/DDBJ databases">
        <title>Draft genome sequence of the strain BR 10247T Bradyrhizobium neotropicale isolated from nodules of Centrolobium paraense.</title>
        <authorList>
            <person name="Simoes-Araujo J.L."/>
            <person name="Barauna A.C."/>
            <person name="Silva K."/>
            <person name="Zilli J.E."/>
        </authorList>
    </citation>
    <scope>NUCLEOTIDE SEQUENCE [LARGE SCALE GENOMIC DNA]</scope>
    <source>
        <strain evidence="2 3">BR 10247</strain>
    </source>
</reference>
<accession>A0A176ZD28</accession>
<comment type="caution">
    <text evidence="2">The sequence shown here is derived from an EMBL/GenBank/DDBJ whole genome shotgun (WGS) entry which is preliminary data.</text>
</comment>
<dbReference type="EMBL" id="LSEF01000040">
    <property type="protein sequence ID" value="OAF17835.1"/>
    <property type="molecule type" value="Genomic_DNA"/>
</dbReference>
<keyword evidence="1" id="KW-0732">Signal</keyword>
<protein>
    <submittedName>
        <fullName evidence="2">Uncharacterized protein</fullName>
    </submittedName>
</protein>
<dbReference type="GeneID" id="32587178"/>